<organism evidence="5 6">
    <name type="scientific">Epidermidibacterium keratini</name>
    <dbReference type="NCBI Taxonomy" id="1891644"/>
    <lineage>
        <taxon>Bacteria</taxon>
        <taxon>Bacillati</taxon>
        <taxon>Actinomycetota</taxon>
        <taxon>Actinomycetes</taxon>
        <taxon>Sporichthyales</taxon>
        <taxon>Sporichthyaceae</taxon>
        <taxon>Epidermidibacterium</taxon>
    </lineage>
</organism>
<proteinExistence type="predicted"/>
<dbReference type="SUPFAM" id="SSF46689">
    <property type="entry name" value="Homeodomain-like"/>
    <property type="match status" value="1"/>
</dbReference>
<feature type="compositionally biased region" description="Basic and acidic residues" evidence="3">
    <location>
        <begin position="193"/>
        <end position="210"/>
    </location>
</feature>
<dbReference type="RefSeq" id="WP_159541992.1">
    <property type="nucleotide sequence ID" value="NZ_CP047156.1"/>
</dbReference>
<evidence type="ECO:0000259" key="4">
    <source>
        <dbReference type="PROSITE" id="PS50977"/>
    </source>
</evidence>
<evidence type="ECO:0000256" key="3">
    <source>
        <dbReference type="SAM" id="MobiDB-lite"/>
    </source>
</evidence>
<gene>
    <name evidence="5" type="ORF">EK0264_00760</name>
</gene>
<feature type="domain" description="HTH tetR-type" evidence="4">
    <location>
        <begin position="4"/>
        <end position="64"/>
    </location>
</feature>
<dbReference type="PANTHER" id="PTHR30055">
    <property type="entry name" value="HTH-TYPE TRANSCRIPTIONAL REGULATOR RUTR"/>
    <property type="match status" value="1"/>
</dbReference>
<evidence type="ECO:0000256" key="1">
    <source>
        <dbReference type="ARBA" id="ARBA00023125"/>
    </source>
</evidence>
<dbReference type="Pfam" id="PF00440">
    <property type="entry name" value="TetR_N"/>
    <property type="match status" value="1"/>
</dbReference>
<dbReference type="InterPro" id="IPR001647">
    <property type="entry name" value="HTH_TetR"/>
</dbReference>
<protein>
    <submittedName>
        <fullName evidence="5">TetR family transcriptional regulator</fullName>
    </submittedName>
</protein>
<dbReference type="KEGG" id="eke:EK0264_00760"/>
<dbReference type="Gene3D" id="1.10.357.10">
    <property type="entry name" value="Tetracycline Repressor, domain 2"/>
    <property type="match status" value="1"/>
</dbReference>
<reference evidence="5 6" key="1">
    <citation type="journal article" date="2018" name="Int. J. Syst. Evol. Microbiol.">
        <title>Epidermidibacterium keratini gen. nov., sp. nov., a member of the family Sporichthyaceae, isolated from keratin epidermis.</title>
        <authorList>
            <person name="Lee D.G."/>
            <person name="Trujillo M.E."/>
            <person name="Kang S."/>
            <person name="Nam J.J."/>
            <person name="Kim Y.J."/>
        </authorList>
    </citation>
    <scope>NUCLEOTIDE SEQUENCE [LARGE SCALE GENOMIC DNA]</scope>
    <source>
        <strain evidence="5 6">EPI-7</strain>
    </source>
</reference>
<keyword evidence="1 2" id="KW-0238">DNA-binding</keyword>
<dbReference type="InParanoid" id="A0A7L4YH87"/>
<dbReference type="AlphaFoldDB" id="A0A7L4YH87"/>
<dbReference type="GO" id="GO:0000976">
    <property type="term" value="F:transcription cis-regulatory region binding"/>
    <property type="evidence" value="ECO:0007669"/>
    <property type="project" value="TreeGrafter"/>
</dbReference>
<sequence>MDDTGRRAEIVDAAARLFERGGIEAITMRAVAQEAGVSLRLVQYYGSSKDELLVAVLEQHSSTSLRRWKARLSRRSAERSLPDVLRTFLRTALPTDSASRALHRVGTSIELLAITDGGAVAAAYERHLDELADVLSGALTSAEPQLDAEHARQLALEAMAMAHGMGTLLLLHRLGRQQAEESIDRFAQNAALSDEHGPRQTDKSPRPLTS</sequence>
<feature type="DNA-binding region" description="H-T-H motif" evidence="2">
    <location>
        <begin position="27"/>
        <end position="46"/>
    </location>
</feature>
<keyword evidence="6" id="KW-1185">Reference proteome</keyword>
<dbReference type="EMBL" id="CP047156">
    <property type="protein sequence ID" value="QHB98970.1"/>
    <property type="molecule type" value="Genomic_DNA"/>
</dbReference>
<dbReference type="Proteomes" id="UP000463857">
    <property type="component" value="Chromosome"/>
</dbReference>
<name>A0A7L4YH87_9ACTN</name>
<evidence type="ECO:0000256" key="2">
    <source>
        <dbReference type="PROSITE-ProRule" id="PRU00335"/>
    </source>
</evidence>
<dbReference type="InterPro" id="IPR050109">
    <property type="entry name" value="HTH-type_TetR-like_transc_reg"/>
</dbReference>
<evidence type="ECO:0000313" key="6">
    <source>
        <dbReference type="Proteomes" id="UP000463857"/>
    </source>
</evidence>
<dbReference type="InterPro" id="IPR009057">
    <property type="entry name" value="Homeodomain-like_sf"/>
</dbReference>
<evidence type="ECO:0000313" key="5">
    <source>
        <dbReference type="EMBL" id="QHB98970.1"/>
    </source>
</evidence>
<dbReference type="PROSITE" id="PS50977">
    <property type="entry name" value="HTH_TETR_2"/>
    <property type="match status" value="1"/>
</dbReference>
<dbReference type="GO" id="GO:0003700">
    <property type="term" value="F:DNA-binding transcription factor activity"/>
    <property type="evidence" value="ECO:0007669"/>
    <property type="project" value="TreeGrafter"/>
</dbReference>
<feature type="region of interest" description="Disordered" evidence="3">
    <location>
        <begin position="185"/>
        <end position="210"/>
    </location>
</feature>
<accession>A0A7L4YH87</accession>
<dbReference type="PRINTS" id="PR00455">
    <property type="entry name" value="HTHTETR"/>
</dbReference>
<dbReference type="OrthoDB" id="9816296at2"/>
<dbReference type="PANTHER" id="PTHR30055:SF231">
    <property type="entry name" value="TRANSCRIPTIONAL REGULATORY PROTEIN (PROBABLY DEOR-FAMILY)-RELATED"/>
    <property type="match status" value="1"/>
</dbReference>